<keyword evidence="4" id="KW-1185">Reference proteome</keyword>
<dbReference type="AlphaFoldDB" id="A0A5C5G3N0"/>
<feature type="compositionally biased region" description="Basic and acidic residues" evidence="1">
    <location>
        <begin position="540"/>
        <end position="553"/>
    </location>
</feature>
<feature type="transmembrane region" description="Helical" evidence="2">
    <location>
        <begin position="166"/>
        <end position="184"/>
    </location>
</feature>
<reference evidence="3 4" key="1">
    <citation type="submission" date="2019-03" db="EMBL/GenBank/DDBJ databases">
        <title>Rhodosporidium diobovatum UCD-FST 08-225 genome sequencing, assembly, and annotation.</title>
        <authorList>
            <person name="Fakankun I.U."/>
            <person name="Fristensky B."/>
            <person name="Levin D.B."/>
        </authorList>
    </citation>
    <scope>NUCLEOTIDE SEQUENCE [LARGE SCALE GENOMIC DNA]</scope>
    <source>
        <strain evidence="3 4">UCD-FST 08-225</strain>
    </source>
</reference>
<evidence type="ECO:0000313" key="3">
    <source>
        <dbReference type="EMBL" id="TNY23717.1"/>
    </source>
</evidence>
<evidence type="ECO:0008006" key="5">
    <source>
        <dbReference type="Google" id="ProtNLM"/>
    </source>
</evidence>
<sequence>MASFLPPVINAQTIPTLIGGLDRAFYPTPTPGFTARMAVLWALSGLSILLALVYLWLHWQCSTERPRRRCMWLVRLVERSNGRLIALNIRPTWSCVVLFYSCFNIVFLGFFYGVYELKDSQRAFIGLREFNAVVLFIGGWVMTWANMQAFLLAVETRQPFLTPRRANGLFLGVGLALVVILGAMDTATTVLGIRLYDSYVELRTVLVNLEQSLDGRSPTLLDFLPLRATAEALGAANDAQKTPSIVQLSLITLFPLSISVVNVGGIALAMRLRRQIKENYGALAQGRPVMAGEKNADAVVVQLPFAPARCNSSSLGGTAAEATLHQSVSTLIKQDSPRAPSSVEEARHLAFQPRQGGGSAAARAQARTTFAMTKAAHDMQAITITIVAMCVRLTAMAIWGACCVATDKHGRHHLAAAMDLHGRALRGVRCCDGQRATKSPRHRQPRDHPGGKVAQWLLTADAPFRRALEYILRSRQRCQAGSAHAGPAGAARQHAGARDRSAECGAGCRRRYAHTAEPDSGHGQSRPTGCPEDQELDVAAVREREEPDFECGRTARRRPVSLA</sequence>
<evidence type="ECO:0000313" key="4">
    <source>
        <dbReference type="Proteomes" id="UP000311382"/>
    </source>
</evidence>
<keyword evidence="2" id="KW-1133">Transmembrane helix</keyword>
<evidence type="ECO:0000256" key="2">
    <source>
        <dbReference type="SAM" id="Phobius"/>
    </source>
</evidence>
<dbReference type="Proteomes" id="UP000311382">
    <property type="component" value="Unassembled WGS sequence"/>
</dbReference>
<gene>
    <name evidence="3" type="ORF">DMC30DRAFT_277288</name>
</gene>
<organism evidence="3 4">
    <name type="scientific">Rhodotorula diobovata</name>
    <dbReference type="NCBI Taxonomy" id="5288"/>
    <lineage>
        <taxon>Eukaryota</taxon>
        <taxon>Fungi</taxon>
        <taxon>Dikarya</taxon>
        <taxon>Basidiomycota</taxon>
        <taxon>Pucciniomycotina</taxon>
        <taxon>Microbotryomycetes</taxon>
        <taxon>Sporidiobolales</taxon>
        <taxon>Sporidiobolaceae</taxon>
        <taxon>Rhodotorula</taxon>
    </lineage>
</organism>
<protein>
    <recommendedName>
        <fullName evidence="5">Proteophosphoglycan ppg4</fullName>
    </recommendedName>
</protein>
<keyword evidence="2" id="KW-0472">Membrane</keyword>
<proteinExistence type="predicted"/>
<feature type="compositionally biased region" description="Basic residues" evidence="1">
    <location>
        <begin position="554"/>
        <end position="563"/>
    </location>
</feature>
<feature type="transmembrane region" description="Helical" evidence="2">
    <location>
        <begin position="132"/>
        <end position="154"/>
    </location>
</feature>
<feature type="region of interest" description="Disordered" evidence="1">
    <location>
        <begin position="514"/>
        <end position="563"/>
    </location>
</feature>
<evidence type="ECO:0000256" key="1">
    <source>
        <dbReference type="SAM" id="MobiDB-lite"/>
    </source>
</evidence>
<dbReference type="OrthoDB" id="2536408at2759"/>
<feature type="transmembrane region" description="Helical" evidence="2">
    <location>
        <begin position="245"/>
        <end position="269"/>
    </location>
</feature>
<dbReference type="EMBL" id="SOZI01000008">
    <property type="protein sequence ID" value="TNY23717.1"/>
    <property type="molecule type" value="Genomic_DNA"/>
</dbReference>
<keyword evidence="2" id="KW-0812">Transmembrane</keyword>
<feature type="transmembrane region" description="Helical" evidence="2">
    <location>
        <begin position="93"/>
        <end position="112"/>
    </location>
</feature>
<feature type="transmembrane region" description="Helical" evidence="2">
    <location>
        <begin position="38"/>
        <end position="59"/>
    </location>
</feature>
<accession>A0A5C5G3N0</accession>
<name>A0A5C5G3N0_9BASI</name>
<comment type="caution">
    <text evidence="3">The sequence shown here is derived from an EMBL/GenBank/DDBJ whole genome shotgun (WGS) entry which is preliminary data.</text>
</comment>